<dbReference type="GO" id="GO:0046983">
    <property type="term" value="F:protein dimerization activity"/>
    <property type="evidence" value="ECO:0007669"/>
    <property type="project" value="InterPro"/>
</dbReference>
<dbReference type="OrthoDB" id="2408784at2759"/>
<keyword evidence="3" id="KW-1185">Reference proteome</keyword>
<sequence length="130" mass="14974">MSYILEETSKLVNAESRGQLTQELLQYHNKSGPFECEHLWSDEAVGDPNIWWAVLRTERPVIGAIASKLMSIPASSAAAERNWSHFGFIHNLKRNRLTNELHQQDTQNEIDEEDFIMISSDEEDEIDDDE</sequence>
<dbReference type="Pfam" id="PF05699">
    <property type="entry name" value="Dimer_Tnp_hAT"/>
    <property type="match status" value="1"/>
</dbReference>
<dbReference type="EMBL" id="JEMT01029627">
    <property type="protein sequence ID" value="EXX51708.1"/>
    <property type="molecule type" value="Genomic_DNA"/>
</dbReference>
<proteinExistence type="predicted"/>
<reference evidence="2 3" key="1">
    <citation type="submission" date="2014-02" db="EMBL/GenBank/DDBJ databases">
        <title>Single nucleus genome sequencing reveals high similarity among nuclei of an endomycorrhizal fungus.</title>
        <authorList>
            <person name="Lin K."/>
            <person name="Geurts R."/>
            <person name="Zhang Z."/>
            <person name="Limpens E."/>
            <person name="Saunders D.G."/>
            <person name="Mu D."/>
            <person name="Pang E."/>
            <person name="Cao H."/>
            <person name="Cha H."/>
            <person name="Lin T."/>
            <person name="Zhou Q."/>
            <person name="Shang Y."/>
            <person name="Li Y."/>
            <person name="Ivanov S."/>
            <person name="Sharma T."/>
            <person name="Velzen R.V."/>
            <person name="Ruijter N.D."/>
            <person name="Aanen D.K."/>
            <person name="Win J."/>
            <person name="Kamoun S."/>
            <person name="Bisseling T."/>
            <person name="Huang S."/>
        </authorList>
    </citation>
    <scope>NUCLEOTIDE SEQUENCE [LARGE SCALE GENOMIC DNA]</scope>
    <source>
        <strain evidence="3">DAOM197198w</strain>
    </source>
</reference>
<dbReference type="InterPro" id="IPR008906">
    <property type="entry name" value="HATC_C_dom"/>
</dbReference>
<dbReference type="STRING" id="1432141.A0A015LA86"/>
<dbReference type="SUPFAM" id="SSF53098">
    <property type="entry name" value="Ribonuclease H-like"/>
    <property type="match status" value="1"/>
</dbReference>
<protein>
    <recommendedName>
        <fullName evidence="1">HAT C-terminal dimerisation domain-containing protein</fullName>
    </recommendedName>
</protein>
<evidence type="ECO:0000259" key="1">
    <source>
        <dbReference type="Pfam" id="PF05699"/>
    </source>
</evidence>
<evidence type="ECO:0000313" key="3">
    <source>
        <dbReference type="Proteomes" id="UP000022910"/>
    </source>
</evidence>
<feature type="domain" description="HAT C-terminal dimerisation" evidence="1">
    <location>
        <begin position="45"/>
        <end position="101"/>
    </location>
</feature>
<dbReference type="Proteomes" id="UP000022910">
    <property type="component" value="Unassembled WGS sequence"/>
</dbReference>
<accession>A0A015LA86</accession>
<dbReference type="InterPro" id="IPR012337">
    <property type="entry name" value="RNaseH-like_sf"/>
</dbReference>
<evidence type="ECO:0000313" key="2">
    <source>
        <dbReference type="EMBL" id="EXX51708.1"/>
    </source>
</evidence>
<name>A0A015LA86_RHIIW</name>
<dbReference type="AlphaFoldDB" id="A0A015LA86"/>
<gene>
    <name evidence="2" type="ORF">RirG_259270</name>
</gene>
<organism evidence="2 3">
    <name type="scientific">Rhizophagus irregularis (strain DAOM 197198w)</name>
    <name type="common">Glomus intraradices</name>
    <dbReference type="NCBI Taxonomy" id="1432141"/>
    <lineage>
        <taxon>Eukaryota</taxon>
        <taxon>Fungi</taxon>
        <taxon>Fungi incertae sedis</taxon>
        <taxon>Mucoromycota</taxon>
        <taxon>Glomeromycotina</taxon>
        <taxon>Glomeromycetes</taxon>
        <taxon>Glomerales</taxon>
        <taxon>Glomeraceae</taxon>
        <taxon>Rhizophagus</taxon>
    </lineage>
</organism>
<dbReference type="HOGENOM" id="CLU_1939313_0_0_1"/>
<comment type="caution">
    <text evidence="2">The sequence shown here is derived from an EMBL/GenBank/DDBJ whole genome shotgun (WGS) entry which is preliminary data.</text>
</comment>